<organism evidence="11 12">
    <name type="scientific">Anaerovorax odorimutans</name>
    <dbReference type="NCBI Taxonomy" id="109327"/>
    <lineage>
        <taxon>Bacteria</taxon>
        <taxon>Bacillati</taxon>
        <taxon>Bacillota</taxon>
        <taxon>Clostridia</taxon>
        <taxon>Peptostreptococcales</taxon>
        <taxon>Anaerovoracaceae</taxon>
        <taxon>Anaerovorax</taxon>
    </lineage>
</organism>
<feature type="transmembrane region" description="Helical" evidence="10">
    <location>
        <begin position="309"/>
        <end position="331"/>
    </location>
</feature>
<protein>
    <recommendedName>
        <fullName evidence="3">Multidrug export protein MepA</fullName>
    </recommendedName>
</protein>
<feature type="transmembrane region" description="Helical" evidence="10">
    <location>
        <begin position="343"/>
        <end position="367"/>
    </location>
</feature>
<evidence type="ECO:0000256" key="5">
    <source>
        <dbReference type="ARBA" id="ARBA00022475"/>
    </source>
</evidence>
<evidence type="ECO:0000256" key="10">
    <source>
        <dbReference type="SAM" id="Phobius"/>
    </source>
</evidence>
<keyword evidence="8 10" id="KW-0472">Membrane</keyword>
<evidence type="ECO:0000256" key="2">
    <source>
        <dbReference type="ARBA" id="ARBA00008417"/>
    </source>
</evidence>
<evidence type="ECO:0000256" key="4">
    <source>
        <dbReference type="ARBA" id="ARBA00022448"/>
    </source>
</evidence>
<feature type="transmembrane region" description="Helical" evidence="10">
    <location>
        <begin position="9"/>
        <end position="30"/>
    </location>
</feature>
<dbReference type="EMBL" id="JANFXK010000021">
    <property type="protein sequence ID" value="MCQ4638148.1"/>
    <property type="molecule type" value="Genomic_DNA"/>
</dbReference>
<feature type="transmembrane region" description="Helical" evidence="10">
    <location>
        <begin position="42"/>
        <end position="65"/>
    </location>
</feature>
<evidence type="ECO:0000313" key="12">
    <source>
        <dbReference type="Proteomes" id="UP001524502"/>
    </source>
</evidence>
<feature type="transmembrane region" description="Helical" evidence="10">
    <location>
        <begin position="129"/>
        <end position="150"/>
    </location>
</feature>
<evidence type="ECO:0000256" key="8">
    <source>
        <dbReference type="ARBA" id="ARBA00023136"/>
    </source>
</evidence>
<comment type="caution">
    <text evidence="11">The sequence shown here is derived from an EMBL/GenBank/DDBJ whole genome shotgun (WGS) entry which is preliminary data.</text>
</comment>
<evidence type="ECO:0000256" key="6">
    <source>
        <dbReference type="ARBA" id="ARBA00022692"/>
    </source>
</evidence>
<keyword evidence="6 10" id="KW-0812">Transmembrane</keyword>
<dbReference type="InterPro" id="IPR048279">
    <property type="entry name" value="MdtK-like"/>
</dbReference>
<keyword evidence="7 10" id="KW-1133">Transmembrane helix</keyword>
<feature type="transmembrane region" description="Helical" evidence="10">
    <location>
        <begin position="264"/>
        <end position="288"/>
    </location>
</feature>
<dbReference type="Pfam" id="PF01554">
    <property type="entry name" value="MatE"/>
    <property type="match status" value="2"/>
</dbReference>
<evidence type="ECO:0000256" key="9">
    <source>
        <dbReference type="ARBA" id="ARBA00023251"/>
    </source>
</evidence>
<dbReference type="NCBIfam" id="TIGR00797">
    <property type="entry name" value="matE"/>
    <property type="match status" value="1"/>
</dbReference>
<feature type="transmembrane region" description="Helical" evidence="10">
    <location>
        <begin position="410"/>
        <end position="431"/>
    </location>
</feature>
<gene>
    <name evidence="11" type="ORF">NE619_15540</name>
</gene>
<evidence type="ECO:0000256" key="7">
    <source>
        <dbReference type="ARBA" id="ARBA00022989"/>
    </source>
</evidence>
<feature type="transmembrane region" description="Helical" evidence="10">
    <location>
        <begin position="86"/>
        <end position="109"/>
    </location>
</feature>
<dbReference type="PANTHER" id="PTHR43823:SF3">
    <property type="entry name" value="MULTIDRUG EXPORT PROTEIN MEPA"/>
    <property type="match status" value="1"/>
</dbReference>
<evidence type="ECO:0000313" key="11">
    <source>
        <dbReference type="EMBL" id="MCQ4638148.1"/>
    </source>
</evidence>
<feature type="transmembrane region" description="Helical" evidence="10">
    <location>
        <begin position="157"/>
        <end position="178"/>
    </location>
</feature>
<name>A0ABT1RSG4_9FIRM</name>
<dbReference type="PIRSF" id="PIRSF006603">
    <property type="entry name" value="DinF"/>
    <property type="match status" value="1"/>
</dbReference>
<keyword evidence="5" id="KW-1003">Cell membrane</keyword>
<dbReference type="InterPro" id="IPR051327">
    <property type="entry name" value="MATE_MepA_subfamily"/>
</dbReference>
<accession>A0ABT1RSG4</accession>
<evidence type="ECO:0000256" key="3">
    <source>
        <dbReference type="ARBA" id="ARBA00022106"/>
    </source>
</evidence>
<dbReference type="PANTHER" id="PTHR43823">
    <property type="entry name" value="SPORULATION PROTEIN YKVU"/>
    <property type="match status" value="1"/>
</dbReference>
<keyword evidence="12" id="KW-1185">Reference proteome</keyword>
<comment type="subcellular location">
    <subcellularLocation>
        <location evidence="1">Cell membrane</location>
        <topology evidence="1">Multi-pass membrane protein</topology>
    </subcellularLocation>
</comment>
<proteinExistence type="inferred from homology"/>
<dbReference type="CDD" id="cd13143">
    <property type="entry name" value="MATE_MepA_like"/>
    <property type="match status" value="1"/>
</dbReference>
<feature type="transmembrane region" description="Helical" evidence="10">
    <location>
        <begin position="190"/>
        <end position="209"/>
    </location>
</feature>
<dbReference type="InterPro" id="IPR045070">
    <property type="entry name" value="MATE_MepA-like"/>
</dbReference>
<keyword evidence="9" id="KW-0046">Antibiotic resistance</keyword>
<dbReference type="Proteomes" id="UP001524502">
    <property type="component" value="Unassembled WGS sequence"/>
</dbReference>
<reference evidence="11 12" key="1">
    <citation type="submission" date="2022-06" db="EMBL/GenBank/DDBJ databases">
        <title>Isolation of gut microbiota from human fecal samples.</title>
        <authorList>
            <person name="Pamer E.G."/>
            <person name="Barat B."/>
            <person name="Waligurski E."/>
            <person name="Medina S."/>
            <person name="Paddock L."/>
            <person name="Mostad J."/>
        </authorList>
    </citation>
    <scope>NUCLEOTIDE SEQUENCE [LARGE SCALE GENOMIC DNA]</scope>
    <source>
        <strain evidence="11 12">SL.3.17</strain>
    </source>
</reference>
<comment type="similarity">
    <text evidence="2">Belongs to the multi antimicrobial extrusion (MATE) (TC 2.A.66.1) family. MepA subfamily.</text>
</comment>
<keyword evidence="4" id="KW-0813">Transport</keyword>
<feature type="transmembrane region" description="Helical" evidence="10">
    <location>
        <begin position="379"/>
        <end position="404"/>
    </location>
</feature>
<sequence>MTETPVPKLVIMLGIPTTVSMLVTNLYNMADTYFVSKLGTSASGAVGVVFGLMAIIQAIGFMFGHGAGSIISRKLGEKNQESATRIASTSFFSALAAGIALAVLGLIFLTPLMRLLGSTDTILPYARMYGIFILIASPLMVSSFVMNNILRYEGKAALAMIGLTTGGILNIFGDWILIMKCGLGVEGAGIATAVSQLISFSILLSMFLTGRTSSRLSLRFFSRDRGDVAAIVKTGFPSLIRQGLSSVAAMLLNGQAGIYGDAAVAAMAIVNRICFLIFSVGLGIGQGFQPVSAFNYGAKQYSRVRKAFFFTWGAGEISLGCAAVIGILLSPQLVGFFRDDPEVIAIGTFALLAQMIALFFQPLSICANMLFQSIGKSGIASFLAALRSGLLFFPAILILPALMGLTGVEIAQTAADIAAFFIALPFVVRFFRRLPKDEEQ</sequence>
<dbReference type="InterPro" id="IPR002528">
    <property type="entry name" value="MATE_fam"/>
</dbReference>
<feature type="transmembrane region" description="Helical" evidence="10">
    <location>
        <begin position="230"/>
        <end position="252"/>
    </location>
</feature>
<evidence type="ECO:0000256" key="1">
    <source>
        <dbReference type="ARBA" id="ARBA00004651"/>
    </source>
</evidence>